<comment type="caution">
    <text evidence="3">The sequence shown here is derived from an EMBL/GenBank/DDBJ whole genome shotgun (WGS) entry which is preliminary data.</text>
</comment>
<accession>A0AA88Y7T3</accession>
<dbReference type="EMBL" id="VSWD01000006">
    <property type="protein sequence ID" value="KAK3099527.1"/>
    <property type="molecule type" value="Genomic_DNA"/>
</dbReference>
<evidence type="ECO:0000256" key="1">
    <source>
        <dbReference type="SAM" id="MobiDB-lite"/>
    </source>
</evidence>
<dbReference type="CDD" id="cd12087">
    <property type="entry name" value="TM_EGFR-like"/>
    <property type="match status" value="1"/>
</dbReference>
<feature type="region of interest" description="Disordered" evidence="1">
    <location>
        <begin position="57"/>
        <end position="93"/>
    </location>
</feature>
<evidence type="ECO:0000256" key="2">
    <source>
        <dbReference type="SAM" id="Phobius"/>
    </source>
</evidence>
<feature type="non-terminal residue" evidence="3">
    <location>
        <position position="1"/>
    </location>
</feature>
<proteinExistence type="predicted"/>
<organism evidence="3 4">
    <name type="scientific">Pinctada imbricata</name>
    <name type="common">Atlantic pearl-oyster</name>
    <name type="synonym">Pinctada martensii</name>
    <dbReference type="NCBI Taxonomy" id="66713"/>
    <lineage>
        <taxon>Eukaryota</taxon>
        <taxon>Metazoa</taxon>
        <taxon>Spiralia</taxon>
        <taxon>Lophotrochozoa</taxon>
        <taxon>Mollusca</taxon>
        <taxon>Bivalvia</taxon>
        <taxon>Autobranchia</taxon>
        <taxon>Pteriomorphia</taxon>
        <taxon>Pterioida</taxon>
        <taxon>Pterioidea</taxon>
        <taxon>Pteriidae</taxon>
        <taxon>Pinctada</taxon>
    </lineage>
</organism>
<protein>
    <submittedName>
        <fullName evidence="3">Uncharacterized protein</fullName>
    </submittedName>
</protein>
<dbReference type="Proteomes" id="UP001186944">
    <property type="component" value="Unassembled WGS sequence"/>
</dbReference>
<dbReference type="AlphaFoldDB" id="A0AA88Y7T3"/>
<keyword evidence="2" id="KW-0472">Membrane</keyword>
<keyword evidence="2" id="KW-0812">Transmembrane</keyword>
<keyword evidence="2" id="KW-1133">Transmembrane helix</keyword>
<gene>
    <name evidence="3" type="ORF">FSP39_005860</name>
</gene>
<keyword evidence="4" id="KW-1185">Reference proteome</keyword>
<evidence type="ECO:0000313" key="4">
    <source>
        <dbReference type="Proteomes" id="UP001186944"/>
    </source>
</evidence>
<name>A0AA88Y7T3_PINIB</name>
<reference evidence="3" key="1">
    <citation type="submission" date="2019-08" db="EMBL/GenBank/DDBJ databases">
        <title>The improved chromosome-level genome for the pearl oyster Pinctada fucata martensii using PacBio sequencing and Hi-C.</title>
        <authorList>
            <person name="Zheng Z."/>
        </authorList>
    </citation>
    <scope>NUCLEOTIDE SEQUENCE</scope>
    <source>
        <strain evidence="3">ZZ-2019</strain>
        <tissue evidence="3">Adductor muscle</tissue>
    </source>
</reference>
<sequence>LGAIAGAVFGILLSVAIILAAFYSYRRQKRKNEEYEKEIKTYKMSRHNAGVYMDTTEDSAGLVPGQSPARQKSVYASLRQNPDLYETDSEDEI</sequence>
<feature type="transmembrane region" description="Helical" evidence="2">
    <location>
        <begin position="6"/>
        <end position="25"/>
    </location>
</feature>
<evidence type="ECO:0000313" key="3">
    <source>
        <dbReference type="EMBL" id="KAK3099527.1"/>
    </source>
</evidence>